<dbReference type="AlphaFoldDB" id="A0A2P5BTJ2"/>
<protein>
    <submittedName>
        <fullName evidence="1">Uncharacterized protein</fullName>
    </submittedName>
</protein>
<dbReference type="EMBL" id="JXTC01000464">
    <property type="protein sequence ID" value="PON52108.1"/>
    <property type="molecule type" value="Genomic_DNA"/>
</dbReference>
<organism evidence="1 2">
    <name type="scientific">Trema orientale</name>
    <name type="common">Charcoal tree</name>
    <name type="synonym">Celtis orientalis</name>
    <dbReference type="NCBI Taxonomy" id="63057"/>
    <lineage>
        <taxon>Eukaryota</taxon>
        <taxon>Viridiplantae</taxon>
        <taxon>Streptophyta</taxon>
        <taxon>Embryophyta</taxon>
        <taxon>Tracheophyta</taxon>
        <taxon>Spermatophyta</taxon>
        <taxon>Magnoliopsida</taxon>
        <taxon>eudicotyledons</taxon>
        <taxon>Gunneridae</taxon>
        <taxon>Pentapetalae</taxon>
        <taxon>rosids</taxon>
        <taxon>fabids</taxon>
        <taxon>Rosales</taxon>
        <taxon>Cannabaceae</taxon>
        <taxon>Trema</taxon>
    </lineage>
</organism>
<proteinExistence type="predicted"/>
<keyword evidence="2" id="KW-1185">Reference proteome</keyword>
<feature type="non-terminal residue" evidence="1">
    <location>
        <position position="1"/>
    </location>
</feature>
<gene>
    <name evidence="1" type="ORF">TorRG33x02_309490</name>
</gene>
<evidence type="ECO:0000313" key="1">
    <source>
        <dbReference type="EMBL" id="PON52108.1"/>
    </source>
</evidence>
<dbReference type="OrthoDB" id="10485067at2759"/>
<dbReference type="InParanoid" id="A0A2P5BTJ2"/>
<dbReference type="Proteomes" id="UP000237000">
    <property type="component" value="Unassembled WGS sequence"/>
</dbReference>
<comment type="caution">
    <text evidence="1">The sequence shown here is derived from an EMBL/GenBank/DDBJ whole genome shotgun (WGS) entry which is preliminary data.</text>
</comment>
<evidence type="ECO:0000313" key="2">
    <source>
        <dbReference type="Proteomes" id="UP000237000"/>
    </source>
</evidence>
<sequence length="56" mass="6665">VFLKFTICISPNFPKKKKNGFIQVKTAFKRWCLLSSLLTARLFLVDVDCRYYQNFN</sequence>
<reference evidence="2" key="1">
    <citation type="submission" date="2016-06" db="EMBL/GenBank/DDBJ databases">
        <title>Parallel loss of symbiosis genes in relatives of nitrogen-fixing non-legume Parasponia.</title>
        <authorList>
            <person name="Van Velzen R."/>
            <person name="Holmer R."/>
            <person name="Bu F."/>
            <person name="Rutten L."/>
            <person name="Van Zeijl A."/>
            <person name="Liu W."/>
            <person name="Santuari L."/>
            <person name="Cao Q."/>
            <person name="Sharma T."/>
            <person name="Shen D."/>
            <person name="Roswanjaya Y."/>
            <person name="Wardhani T."/>
            <person name="Kalhor M.S."/>
            <person name="Jansen J."/>
            <person name="Van den Hoogen J."/>
            <person name="Gungor B."/>
            <person name="Hartog M."/>
            <person name="Hontelez J."/>
            <person name="Verver J."/>
            <person name="Yang W.-C."/>
            <person name="Schijlen E."/>
            <person name="Repin R."/>
            <person name="Schilthuizen M."/>
            <person name="Schranz E."/>
            <person name="Heidstra R."/>
            <person name="Miyata K."/>
            <person name="Fedorova E."/>
            <person name="Kohlen W."/>
            <person name="Bisseling T."/>
            <person name="Smit S."/>
            <person name="Geurts R."/>
        </authorList>
    </citation>
    <scope>NUCLEOTIDE SEQUENCE [LARGE SCALE GENOMIC DNA]</scope>
    <source>
        <strain evidence="2">cv. RG33-2</strain>
    </source>
</reference>
<name>A0A2P5BTJ2_TREOI</name>
<accession>A0A2P5BTJ2</accession>